<evidence type="ECO:0000259" key="1">
    <source>
        <dbReference type="Pfam" id="PF01882"/>
    </source>
</evidence>
<reference evidence="3" key="1">
    <citation type="journal article" date="2017" name="Environ. Microbiol. Rep.">
        <title>Genetic Diversity of Marine Anaerobic Ammonium-Oxidizing Bacteria as Revealed by Genomic and Proteomic Analyses of 'Candidatus Scalindua japonica'.</title>
        <authorList>
            <person name="Oshiki M."/>
            <person name="Mizuto K."/>
            <person name="Kimura Z."/>
            <person name="Kindaichi T."/>
            <person name="Satoh H."/>
            <person name="Okabe S."/>
        </authorList>
    </citation>
    <scope>NUCLEOTIDE SEQUENCE [LARGE SCALE GENOMIC DNA]</scope>
    <source>
        <strain evidence="3">husup-a2</strain>
    </source>
</reference>
<dbReference type="SUPFAM" id="SSF53300">
    <property type="entry name" value="vWA-like"/>
    <property type="match status" value="1"/>
</dbReference>
<dbReference type="AlphaFoldDB" id="A0A286U417"/>
<evidence type="ECO:0000313" key="2">
    <source>
        <dbReference type="EMBL" id="GAX62864.1"/>
    </source>
</evidence>
<dbReference type="OrthoDB" id="9778037at2"/>
<dbReference type="PANTHER" id="PTHR33608:SF6">
    <property type="entry name" value="BLL2464 PROTEIN"/>
    <property type="match status" value="1"/>
</dbReference>
<organism evidence="2 3">
    <name type="scientific">Candidatus Scalindua japonica</name>
    <dbReference type="NCBI Taxonomy" id="1284222"/>
    <lineage>
        <taxon>Bacteria</taxon>
        <taxon>Pseudomonadati</taxon>
        <taxon>Planctomycetota</taxon>
        <taxon>Candidatus Brocadiia</taxon>
        <taxon>Candidatus Brocadiales</taxon>
        <taxon>Candidatus Scalinduaceae</taxon>
        <taxon>Candidatus Scalindua</taxon>
    </lineage>
</organism>
<feature type="domain" description="DUF58" evidence="1">
    <location>
        <begin position="35"/>
        <end position="234"/>
    </location>
</feature>
<evidence type="ECO:0000313" key="3">
    <source>
        <dbReference type="Proteomes" id="UP000218542"/>
    </source>
</evidence>
<dbReference type="InterPro" id="IPR036465">
    <property type="entry name" value="vWFA_dom_sf"/>
</dbReference>
<keyword evidence="3" id="KW-1185">Reference proteome</keyword>
<protein>
    <recommendedName>
        <fullName evidence="1">DUF58 domain-containing protein</fullName>
    </recommendedName>
</protein>
<proteinExistence type="predicted"/>
<gene>
    <name evidence="2" type="ORF">SCALIN_C45_0020</name>
</gene>
<dbReference type="EMBL" id="BAOS01000045">
    <property type="protein sequence ID" value="GAX62864.1"/>
    <property type="molecule type" value="Genomic_DNA"/>
</dbReference>
<sequence>MRSKIRLHIQRMVANLFEGSFSSYLNSTRGIELDELRQYQPGDEFRSIDWKATTRTGNLHVRLKLVDKRTNIFFLIDRSGSKKFGSAHFTKEEIQSSIVSILVKSATETGNLVSFITFTDKIENYIPPQAGQREGIKLARNMIIDKTESIQTNINCAFRFLNSLQFAPSLVFVLSDFFAPFDYESSLKSLIKKHDVIPIVLSDIREEVLPKARGFVAVKDLETQKVKYLDLSQDLFTKPQHKNLFNKLNLDYLTLKTDQNEEQWTGALSDFFDKRIRRRSRIKR</sequence>
<accession>A0A286U417</accession>
<dbReference type="RefSeq" id="WP_096896259.1">
    <property type="nucleotide sequence ID" value="NZ_BAOS01000045.1"/>
</dbReference>
<comment type="caution">
    <text evidence="2">The sequence shown here is derived from an EMBL/GenBank/DDBJ whole genome shotgun (WGS) entry which is preliminary data.</text>
</comment>
<dbReference type="Proteomes" id="UP000218542">
    <property type="component" value="Unassembled WGS sequence"/>
</dbReference>
<name>A0A286U417_9BACT</name>
<dbReference type="Pfam" id="PF01882">
    <property type="entry name" value="DUF58"/>
    <property type="match status" value="1"/>
</dbReference>
<dbReference type="InterPro" id="IPR002881">
    <property type="entry name" value="DUF58"/>
</dbReference>
<dbReference type="PANTHER" id="PTHR33608">
    <property type="entry name" value="BLL2464 PROTEIN"/>
    <property type="match status" value="1"/>
</dbReference>